<evidence type="ECO:0000313" key="2">
    <source>
        <dbReference type="Proteomes" id="UP000001055"/>
    </source>
</evidence>
<dbReference type="EMBL" id="CH445335">
    <property type="protein sequence ID" value="EAT84846.1"/>
    <property type="molecule type" value="Genomic_DNA"/>
</dbReference>
<gene>
    <name evidence="1" type="ORF">SNOG_07380</name>
</gene>
<protein>
    <submittedName>
        <fullName evidence="1">Uncharacterized protein</fullName>
    </submittedName>
</protein>
<name>Q0ULI4_PHANO</name>
<dbReference type="InParanoid" id="Q0ULI4"/>
<evidence type="ECO:0000313" key="1">
    <source>
        <dbReference type="EMBL" id="EAT84846.1"/>
    </source>
</evidence>
<dbReference type="AlphaFoldDB" id="Q0ULI4"/>
<proteinExistence type="predicted"/>
<dbReference type="HOGENOM" id="CLU_3207827_0_0_1"/>
<dbReference type="Proteomes" id="UP000001055">
    <property type="component" value="Unassembled WGS sequence"/>
</dbReference>
<sequence>MARFRAPSEGPFFPAEEEPTPMACIRIYADKIWKDQQRYWMYGFE</sequence>
<organism evidence="1 2">
    <name type="scientific">Phaeosphaeria nodorum (strain SN15 / ATCC MYA-4574 / FGSC 10173)</name>
    <name type="common">Glume blotch fungus</name>
    <name type="synonym">Parastagonospora nodorum</name>
    <dbReference type="NCBI Taxonomy" id="321614"/>
    <lineage>
        <taxon>Eukaryota</taxon>
        <taxon>Fungi</taxon>
        <taxon>Dikarya</taxon>
        <taxon>Ascomycota</taxon>
        <taxon>Pezizomycotina</taxon>
        <taxon>Dothideomycetes</taxon>
        <taxon>Pleosporomycetidae</taxon>
        <taxon>Pleosporales</taxon>
        <taxon>Pleosporineae</taxon>
        <taxon>Phaeosphaeriaceae</taxon>
        <taxon>Parastagonospora</taxon>
    </lineage>
</organism>
<dbReference type="KEGG" id="pno:SNOG_07380"/>
<dbReference type="GeneID" id="5974611"/>
<reference evidence="2" key="1">
    <citation type="journal article" date="2007" name="Plant Cell">
        <title>Dothideomycete-plant interactions illuminated by genome sequencing and EST analysis of the wheat pathogen Stagonospora nodorum.</title>
        <authorList>
            <person name="Hane J.K."/>
            <person name="Lowe R.G."/>
            <person name="Solomon P.S."/>
            <person name="Tan K.C."/>
            <person name="Schoch C.L."/>
            <person name="Spatafora J.W."/>
            <person name="Crous P.W."/>
            <person name="Kodira C."/>
            <person name="Birren B.W."/>
            <person name="Galagan J.E."/>
            <person name="Torriani S.F."/>
            <person name="McDonald B.A."/>
            <person name="Oliver R.P."/>
        </authorList>
    </citation>
    <scope>NUCLEOTIDE SEQUENCE [LARGE SCALE GENOMIC DNA]</scope>
    <source>
        <strain evidence="2">SN15 / ATCC MYA-4574 / FGSC 10173</strain>
    </source>
</reference>
<dbReference type="RefSeq" id="XP_001797718.1">
    <property type="nucleotide sequence ID" value="XM_001797666.1"/>
</dbReference>
<accession>Q0ULI4</accession>